<evidence type="ECO:0000256" key="7">
    <source>
        <dbReference type="RuleBase" id="RU000461"/>
    </source>
</evidence>
<keyword evidence="5 7" id="KW-0408">Iron</keyword>
<organism evidence="8 9">
    <name type="scientific">Nocardiopsis ansamitocini</name>
    <dbReference type="NCBI Taxonomy" id="1670832"/>
    <lineage>
        <taxon>Bacteria</taxon>
        <taxon>Bacillati</taxon>
        <taxon>Actinomycetota</taxon>
        <taxon>Actinomycetes</taxon>
        <taxon>Streptosporangiales</taxon>
        <taxon>Nocardiopsidaceae</taxon>
        <taxon>Nocardiopsis</taxon>
    </lineage>
</organism>
<dbReference type="PANTHER" id="PTHR46696:SF1">
    <property type="entry name" value="CYTOCHROME P450 YJIB-RELATED"/>
    <property type="match status" value="1"/>
</dbReference>
<protein>
    <submittedName>
        <fullName evidence="8">Cytochrome P450</fullName>
    </submittedName>
</protein>
<dbReference type="EMBL" id="BSQG01000004">
    <property type="protein sequence ID" value="GLU48412.1"/>
    <property type="molecule type" value="Genomic_DNA"/>
</dbReference>
<dbReference type="PROSITE" id="PS00086">
    <property type="entry name" value="CYTOCHROME_P450"/>
    <property type="match status" value="1"/>
</dbReference>
<sequence length="399" mass="43450">MHQKRPPVLTSYDLRPQAAGLRARGPLVQVEIPGGVIAWAVTTHTAVAEMATHPDVKKGLSYWSAFSRGEIPPDWPLISWVAAENMFTADGERHDRLRRLVSTAFTPRRIEALRSRVEQIVAALLDDMASGDGTADLKESLARPLPMTVITELFGVDAATSTRMTNLVDTAFDTTSTPETAARNQTALMALLGELVAGKRDHPGDDMTSTLISARDDSDRLSESELVWTLILMIGAGYETTMNLIANAVHALLTNRDQLGLILDGSYGWDAAVEEALRWNAAVQNVPLRYAAVDITIQGVTVPAGDPILLGYGSANRDPAQHGPDAHLFDITRQQRPHLAFSRGAHYCLGASLARLEAETALRMLWQRFPDLVATLEDPPYEPSIVTNGFTTLPVAFTP</sequence>
<dbReference type="CDD" id="cd11029">
    <property type="entry name" value="CYP107-like"/>
    <property type="match status" value="1"/>
</dbReference>
<dbReference type="InterPro" id="IPR001128">
    <property type="entry name" value="Cyt_P450"/>
</dbReference>
<evidence type="ECO:0000256" key="3">
    <source>
        <dbReference type="ARBA" id="ARBA00022723"/>
    </source>
</evidence>
<accession>A0A9W6P7F5</accession>
<dbReference type="Pfam" id="PF00067">
    <property type="entry name" value="p450"/>
    <property type="match status" value="2"/>
</dbReference>
<dbReference type="InterPro" id="IPR002397">
    <property type="entry name" value="Cyt_P450_B"/>
</dbReference>
<dbReference type="GO" id="GO:0016705">
    <property type="term" value="F:oxidoreductase activity, acting on paired donors, with incorporation or reduction of molecular oxygen"/>
    <property type="evidence" value="ECO:0007669"/>
    <property type="project" value="InterPro"/>
</dbReference>
<keyword evidence="2 7" id="KW-0349">Heme</keyword>
<dbReference type="PRINTS" id="PR00359">
    <property type="entry name" value="BP450"/>
</dbReference>
<dbReference type="GO" id="GO:0020037">
    <property type="term" value="F:heme binding"/>
    <property type="evidence" value="ECO:0007669"/>
    <property type="project" value="InterPro"/>
</dbReference>
<dbReference type="Gene3D" id="1.10.630.10">
    <property type="entry name" value="Cytochrome P450"/>
    <property type="match status" value="1"/>
</dbReference>
<dbReference type="GO" id="GO:0004497">
    <property type="term" value="F:monooxygenase activity"/>
    <property type="evidence" value="ECO:0007669"/>
    <property type="project" value="UniProtKB-KW"/>
</dbReference>
<dbReference type="PRINTS" id="PR00385">
    <property type="entry name" value="P450"/>
</dbReference>
<dbReference type="FunFam" id="1.10.630.10:FF:000018">
    <property type="entry name" value="Cytochrome P450 monooxygenase"/>
    <property type="match status" value="1"/>
</dbReference>
<evidence type="ECO:0000313" key="9">
    <source>
        <dbReference type="Proteomes" id="UP001165092"/>
    </source>
</evidence>
<proteinExistence type="inferred from homology"/>
<evidence type="ECO:0000256" key="2">
    <source>
        <dbReference type="ARBA" id="ARBA00022617"/>
    </source>
</evidence>
<evidence type="ECO:0000256" key="5">
    <source>
        <dbReference type="ARBA" id="ARBA00023004"/>
    </source>
</evidence>
<comment type="similarity">
    <text evidence="1 7">Belongs to the cytochrome P450 family.</text>
</comment>
<gene>
    <name evidence="8" type="ORF">Nans01_27630</name>
</gene>
<comment type="caution">
    <text evidence="8">The sequence shown here is derived from an EMBL/GenBank/DDBJ whole genome shotgun (WGS) entry which is preliminary data.</text>
</comment>
<evidence type="ECO:0000313" key="8">
    <source>
        <dbReference type="EMBL" id="GLU48412.1"/>
    </source>
</evidence>
<evidence type="ECO:0000256" key="6">
    <source>
        <dbReference type="ARBA" id="ARBA00023033"/>
    </source>
</evidence>
<keyword evidence="9" id="KW-1185">Reference proteome</keyword>
<keyword evidence="4 7" id="KW-0560">Oxidoreductase</keyword>
<dbReference type="InterPro" id="IPR036396">
    <property type="entry name" value="Cyt_P450_sf"/>
</dbReference>
<dbReference type="InterPro" id="IPR017972">
    <property type="entry name" value="Cyt_P450_CS"/>
</dbReference>
<keyword evidence="3 7" id="KW-0479">Metal-binding</keyword>
<dbReference type="PANTHER" id="PTHR46696">
    <property type="entry name" value="P450, PUTATIVE (EUROFUNG)-RELATED"/>
    <property type="match status" value="1"/>
</dbReference>
<dbReference type="Proteomes" id="UP001165092">
    <property type="component" value="Unassembled WGS sequence"/>
</dbReference>
<name>A0A9W6P7F5_9ACTN</name>
<keyword evidence="6 7" id="KW-0503">Monooxygenase</keyword>
<evidence type="ECO:0000256" key="1">
    <source>
        <dbReference type="ARBA" id="ARBA00010617"/>
    </source>
</evidence>
<dbReference type="AlphaFoldDB" id="A0A9W6P7F5"/>
<dbReference type="SUPFAM" id="SSF48264">
    <property type="entry name" value="Cytochrome P450"/>
    <property type="match status" value="1"/>
</dbReference>
<dbReference type="GO" id="GO:0005506">
    <property type="term" value="F:iron ion binding"/>
    <property type="evidence" value="ECO:0007669"/>
    <property type="project" value="InterPro"/>
</dbReference>
<reference evidence="8" key="1">
    <citation type="submission" date="2023-02" db="EMBL/GenBank/DDBJ databases">
        <title>Nocardiopsis ansamitocini NBRC 112285.</title>
        <authorList>
            <person name="Ichikawa N."/>
            <person name="Sato H."/>
            <person name="Tonouchi N."/>
        </authorList>
    </citation>
    <scope>NUCLEOTIDE SEQUENCE</scope>
    <source>
        <strain evidence="8">NBRC 112285</strain>
    </source>
</reference>
<evidence type="ECO:0000256" key="4">
    <source>
        <dbReference type="ARBA" id="ARBA00023002"/>
    </source>
</evidence>